<keyword evidence="5 6" id="KW-0472">Membrane</keyword>
<feature type="transmembrane region" description="Helical" evidence="6">
    <location>
        <begin position="276"/>
        <end position="294"/>
    </location>
</feature>
<dbReference type="InterPro" id="IPR002184">
    <property type="entry name" value="7TM_GPCR_serpentine_rcpt_Srb"/>
</dbReference>
<evidence type="ECO:0000256" key="2">
    <source>
        <dbReference type="ARBA" id="ARBA00006860"/>
    </source>
</evidence>
<sequence length="331" mass="38045">MLLDNIYDVNLTTEYCEIWFPAGRTNLYRLVKIYHIILAAVSMLSIIYFLLKFCSFFQFAACFVHAADLGIAQTHHLIASLLAVEPCDIVIPKYLYAILNVPLIFSMICIESSTCAMVIERTIASCLFRCYEKAPKKIGFGLLVLTIFHPIGVVGYIYFNETFTKPQMVVLATTPISTSKVNEMFTLNIVFLLISLFHSVGLYKNNQRRDAVSAQGNMRLSSRYQLSENVTSSRLLWHISMAQLLIYLFYAFSMYALRIIMPGERDYFWQSITELFYTPPIYCAVMPLICLATIRRAQKERNLKISSMLQMRATGSEGWSNYQNMLQKQWA</sequence>
<evidence type="ECO:0000256" key="1">
    <source>
        <dbReference type="ARBA" id="ARBA00004141"/>
    </source>
</evidence>
<keyword evidence="4 6" id="KW-1133">Transmembrane helix</keyword>
<dbReference type="PANTHER" id="PTHR31216">
    <property type="entry name" value="SERPENTINE RECEPTOR CLASS BETA-1-RELATED-RELATED"/>
    <property type="match status" value="1"/>
</dbReference>
<dbReference type="AlphaFoldDB" id="A0A9P1N0T7"/>
<dbReference type="EMBL" id="CANHGI010000004">
    <property type="protein sequence ID" value="CAI5447339.1"/>
    <property type="molecule type" value="Genomic_DNA"/>
</dbReference>
<comment type="similarity">
    <text evidence="2">Belongs to the nematode receptor-like protein srb family.</text>
</comment>
<evidence type="ECO:0000313" key="8">
    <source>
        <dbReference type="Proteomes" id="UP001152747"/>
    </source>
</evidence>
<name>A0A9P1N0T7_9PELO</name>
<comment type="caution">
    <text evidence="7">The sequence shown here is derived from an EMBL/GenBank/DDBJ whole genome shotgun (WGS) entry which is preliminary data.</text>
</comment>
<dbReference type="InterPro" id="IPR019408">
    <property type="entry name" value="7TM_GPCR_serpentine_rcpt_Srab"/>
</dbReference>
<dbReference type="PRINTS" id="PR00699">
    <property type="entry name" value="TMPROTEINSRB"/>
</dbReference>
<reference evidence="7" key="1">
    <citation type="submission" date="2022-11" db="EMBL/GenBank/DDBJ databases">
        <authorList>
            <person name="Kikuchi T."/>
        </authorList>
    </citation>
    <scope>NUCLEOTIDE SEQUENCE</scope>
    <source>
        <strain evidence="7">PS1010</strain>
    </source>
</reference>
<keyword evidence="8" id="KW-1185">Reference proteome</keyword>
<dbReference type="Pfam" id="PF10292">
    <property type="entry name" value="7TM_GPCR_Srab"/>
    <property type="match status" value="1"/>
</dbReference>
<dbReference type="PANTHER" id="PTHR31216:SF11">
    <property type="entry name" value="SERPENTINE RECEPTOR CLASS BETA-16-RELATED"/>
    <property type="match status" value="1"/>
</dbReference>
<evidence type="ECO:0000256" key="6">
    <source>
        <dbReference type="SAM" id="Phobius"/>
    </source>
</evidence>
<evidence type="ECO:0000256" key="4">
    <source>
        <dbReference type="ARBA" id="ARBA00022989"/>
    </source>
</evidence>
<accession>A0A9P1N0T7</accession>
<proteinExistence type="inferred from homology"/>
<feature type="transmembrane region" description="Helical" evidence="6">
    <location>
        <begin position="33"/>
        <end position="51"/>
    </location>
</feature>
<dbReference type="GO" id="GO:0007606">
    <property type="term" value="P:sensory perception of chemical stimulus"/>
    <property type="evidence" value="ECO:0007669"/>
    <property type="project" value="InterPro"/>
</dbReference>
<dbReference type="OrthoDB" id="5836746at2759"/>
<evidence type="ECO:0000256" key="3">
    <source>
        <dbReference type="ARBA" id="ARBA00022692"/>
    </source>
</evidence>
<protein>
    <submittedName>
        <fullName evidence="7">Uncharacterized protein</fullName>
    </submittedName>
</protein>
<feature type="transmembrane region" description="Helical" evidence="6">
    <location>
        <begin position="235"/>
        <end position="256"/>
    </location>
</feature>
<organism evidence="7 8">
    <name type="scientific">Caenorhabditis angaria</name>
    <dbReference type="NCBI Taxonomy" id="860376"/>
    <lineage>
        <taxon>Eukaryota</taxon>
        <taxon>Metazoa</taxon>
        <taxon>Ecdysozoa</taxon>
        <taxon>Nematoda</taxon>
        <taxon>Chromadorea</taxon>
        <taxon>Rhabditida</taxon>
        <taxon>Rhabditina</taxon>
        <taxon>Rhabditomorpha</taxon>
        <taxon>Rhabditoidea</taxon>
        <taxon>Rhabditidae</taxon>
        <taxon>Peloderinae</taxon>
        <taxon>Caenorhabditis</taxon>
    </lineage>
</organism>
<evidence type="ECO:0000256" key="5">
    <source>
        <dbReference type="ARBA" id="ARBA00023136"/>
    </source>
</evidence>
<comment type="subcellular location">
    <subcellularLocation>
        <location evidence="1">Membrane</location>
        <topology evidence="1">Multi-pass membrane protein</topology>
    </subcellularLocation>
</comment>
<dbReference type="GO" id="GO:0016020">
    <property type="term" value="C:membrane"/>
    <property type="evidence" value="ECO:0007669"/>
    <property type="project" value="UniProtKB-SubCell"/>
</dbReference>
<keyword evidence="3 6" id="KW-0812">Transmembrane</keyword>
<feature type="transmembrane region" description="Helical" evidence="6">
    <location>
        <begin position="140"/>
        <end position="159"/>
    </location>
</feature>
<feature type="transmembrane region" description="Helical" evidence="6">
    <location>
        <begin position="94"/>
        <end position="119"/>
    </location>
</feature>
<dbReference type="Proteomes" id="UP001152747">
    <property type="component" value="Unassembled WGS sequence"/>
</dbReference>
<dbReference type="GO" id="GO:0004888">
    <property type="term" value="F:transmembrane signaling receptor activity"/>
    <property type="evidence" value="ECO:0007669"/>
    <property type="project" value="InterPro"/>
</dbReference>
<evidence type="ECO:0000313" key="7">
    <source>
        <dbReference type="EMBL" id="CAI5447339.1"/>
    </source>
</evidence>
<gene>
    <name evidence="7" type="ORF">CAMP_LOCUS9976</name>
</gene>
<feature type="transmembrane region" description="Helical" evidence="6">
    <location>
        <begin position="185"/>
        <end position="203"/>
    </location>
</feature>